<dbReference type="EMBL" id="HBUE01100426">
    <property type="protein sequence ID" value="CAG6485094.1"/>
    <property type="molecule type" value="Transcribed_RNA"/>
</dbReference>
<dbReference type="AlphaFoldDB" id="A0A8D8C014"/>
<accession>A0A8D8C014</accession>
<reference evidence="1" key="1">
    <citation type="submission" date="2021-05" db="EMBL/GenBank/DDBJ databases">
        <authorList>
            <person name="Alioto T."/>
            <person name="Alioto T."/>
            <person name="Gomez Garrido J."/>
        </authorList>
    </citation>
    <scope>NUCLEOTIDE SEQUENCE</scope>
</reference>
<protein>
    <submittedName>
        <fullName evidence="1">(northern house mosquito) hypothetical protein</fullName>
    </submittedName>
</protein>
<evidence type="ECO:0000313" key="1">
    <source>
        <dbReference type="EMBL" id="CAG6485094.1"/>
    </source>
</evidence>
<name>A0A8D8C014_CULPI</name>
<proteinExistence type="predicted"/>
<sequence>MSFSGYTPREIKSAGFSAVGMCLHSNFLLSFRIAATRLRTNTEVSGFKRFNQSRTICESVQSTTRLMSSSTASRTLTTCSTISFDAQSSSRGMVRSSGSASSFGWRFNSFNGATLDFAHNSIISAVPSRFRLRKYTEQPYPFIDASAKPWSS</sequence>
<organism evidence="1">
    <name type="scientific">Culex pipiens</name>
    <name type="common">House mosquito</name>
    <dbReference type="NCBI Taxonomy" id="7175"/>
    <lineage>
        <taxon>Eukaryota</taxon>
        <taxon>Metazoa</taxon>
        <taxon>Ecdysozoa</taxon>
        <taxon>Arthropoda</taxon>
        <taxon>Hexapoda</taxon>
        <taxon>Insecta</taxon>
        <taxon>Pterygota</taxon>
        <taxon>Neoptera</taxon>
        <taxon>Endopterygota</taxon>
        <taxon>Diptera</taxon>
        <taxon>Nematocera</taxon>
        <taxon>Culicoidea</taxon>
        <taxon>Culicidae</taxon>
        <taxon>Culicinae</taxon>
        <taxon>Culicini</taxon>
        <taxon>Culex</taxon>
        <taxon>Culex</taxon>
    </lineage>
</organism>